<evidence type="ECO:0000256" key="1">
    <source>
        <dbReference type="ARBA" id="ARBA00023015"/>
    </source>
</evidence>
<evidence type="ECO:0000256" key="2">
    <source>
        <dbReference type="ARBA" id="ARBA00023125"/>
    </source>
</evidence>
<organism evidence="5 6">
    <name type="scientific">Alicyclobacillus fodiniaquatilis</name>
    <dbReference type="NCBI Taxonomy" id="1661150"/>
    <lineage>
        <taxon>Bacteria</taxon>
        <taxon>Bacillati</taxon>
        <taxon>Bacillota</taxon>
        <taxon>Bacilli</taxon>
        <taxon>Bacillales</taxon>
        <taxon>Alicyclobacillaceae</taxon>
        <taxon>Alicyclobacillus</taxon>
    </lineage>
</organism>
<evidence type="ECO:0000256" key="3">
    <source>
        <dbReference type="ARBA" id="ARBA00023163"/>
    </source>
</evidence>
<protein>
    <submittedName>
        <fullName evidence="5">GntR family transcriptional regulator</fullName>
    </submittedName>
</protein>
<dbReference type="InterPro" id="IPR000524">
    <property type="entry name" value="Tscrpt_reg_HTH_GntR"/>
</dbReference>
<dbReference type="CDD" id="cd07377">
    <property type="entry name" value="WHTH_GntR"/>
    <property type="match status" value="1"/>
</dbReference>
<dbReference type="Proteomes" id="UP001597079">
    <property type="component" value="Unassembled WGS sequence"/>
</dbReference>
<dbReference type="SMART" id="SM00345">
    <property type="entry name" value="HTH_GNTR"/>
    <property type="match status" value="1"/>
</dbReference>
<dbReference type="Gene3D" id="1.20.120.530">
    <property type="entry name" value="GntR ligand-binding domain-like"/>
    <property type="match status" value="1"/>
</dbReference>
<keyword evidence="6" id="KW-1185">Reference proteome</keyword>
<dbReference type="EMBL" id="JBHUCX010000014">
    <property type="protein sequence ID" value="MFD1673939.1"/>
    <property type="molecule type" value="Genomic_DNA"/>
</dbReference>
<keyword evidence="2" id="KW-0238">DNA-binding</keyword>
<dbReference type="Pfam" id="PF00392">
    <property type="entry name" value="GntR"/>
    <property type="match status" value="1"/>
</dbReference>
<feature type="domain" description="HTH gntR-type" evidence="4">
    <location>
        <begin position="11"/>
        <end position="78"/>
    </location>
</feature>
<sequence length="233" mass="26958">MKSLNLKTTRKGLGELAYEAVLDSIISLELKPGQMVSEFEVASHLGVSRTPIREAFRMLTMEDLIEVLPQRGARIAPISVRKVEETRFVRECLEVNAFKIAAQMWDAHTERFKQLEHRIRSLFREQKLALQQGERVQFLELDEDFHRMILELTENQTLLTIVTNMRGHLNRVRYLSLQELSTMAELVNEHEAILNAMISNDEDMAGKLLEHHLRKLTDELPHIAAANRSYFVP</sequence>
<evidence type="ECO:0000313" key="5">
    <source>
        <dbReference type="EMBL" id="MFD1673939.1"/>
    </source>
</evidence>
<dbReference type="InterPro" id="IPR036390">
    <property type="entry name" value="WH_DNA-bd_sf"/>
</dbReference>
<evidence type="ECO:0000313" key="6">
    <source>
        <dbReference type="Proteomes" id="UP001597079"/>
    </source>
</evidence>
<reference evidence="6" key="1">
    <citation type="journal article" date="2019" name="Int. J. Syst. Evol. Microbiol.">
        <title>The Global Catalogue of Microorganisms (GCM) 10K type strain sequencing project: providing services to taxonomists for standard genome sequencing and annotation.</title>
        <authorList>
            <consortium name="The Broad Institute Genomics Platform"/>
            <consortium name="The Broad Institute Genome Sequencing Center for Infectious Disease"/>
            <person name="Wu L."/>
            <person name="Ma J."/>
        </authorList>
    </citation>
    <scope>NUCLEOTIDE SEQUENCE [LARGE SCALE GENOMIC DNA]</scope>
    <source>
        <strain evidence="6">CGMCC 1.12286</strain>
    </source>
</reference>
<dbReference type="InterPro" id="IPR011711">
    <property type="entry name" value="GntR_C"/>
</dbReference>
<dbReference type="SUPFAM" id="SSF48008">
    <property type="entry name" value="GntR ligand-binding domain-like"/>
    <property type="match status" value="1"/>
</dbReference>
<dbReference type="RefSeq" id="WP_377941562.1">
    <property type="nucleotide sequence ID" value="NZ_JBHUCX010000014.1"/>
</dbReference>
<dbReference type="PROSITE" id="PS50949">
    <property type="entry name" value="HTH_GNTR"/>
    <property type="match status" value="1"/>
</dbReference>
<dbReference type="PANTHER" id="PTHR43537:SF45">
    <property type="entry name" value="GNTR FAMILY REGULATORY PROTEIN"/>
    <property type="match status" value="1"/>
</dbReference>
<keyword evidence="1" id="KW-0805">Transcription regulation</keyword>
<keyword evidence="3" id="KW-0804">Transcription</keyword>
<accession>A0ABW4JCZ5</accession>
<dbReference type="SUPFAM" id="SSF46785">
    <property type="entry name" value="Winged helix' DNA-binding domain"/>
    <property type="match status" value="1"/>
</dbReference>
<comment type="caution">
    <text evidence="5">The sequence shown here is derived from an EMBL/GenBank/DDBJ whole genome shotgun (WGS) entry which is preliminary data.</text>
</comment>
<dbReference type="InterPro" id="IPR008920">
    <property type="entry name" value="TF_FadR/GntR_C"/>
</dbReference>
<name>A0ABW4JCZ5_9BACL</name>
<dbReference type="Gene3D" id="1.10.10.10">
    <property type="entry name" value="Winged helix-like DNA-binding domain superfamily/Winged helix DNA-binding domain"/>
    <property type="match status" value="1"/>
</dbReference>
<evidence type="ECO:0000259" key="4">
    <source>
        <dbReference type="PROSITE" id="PS50949"/>
    </source>
</evidence>
<dbReference type="InterPro" id="IPR036388">
    <property type="entry name" value="WH-like_DNA-bd_sf"/>
</dbReference>
<dbReference type="Pfam" id="PF07729">
    <property type="entry name" value="FCD"/>
    <property type="match status" value="1"/>
</dbReference>
<gene>
    <name evidence="5" type="ORF">ACFSB2_04350</name>
</gene>
<proteinExistence type="predicted"/>
<dbReference type="PRINTS" id="PR00035">
    <property type="entry name" value="HTHGNTR"/>
</dbReference>
<dbReference type="SMART" id="SM00895">
    <property type="entry name" value="FCD"/>
    <property type="match status" value="1"/>
</dbReference>
<dbReference type="PANTHER" id="PTHR43537">
    <property type="entry name" value="TRANSCRIPTIONAL REGULATOR, GNTR FAMILY"/>
    <property type="match status" value="1"/>
</dbReference>